<gene>
    <name evidence="1" type="ORF">KHX14_06375</name>
</gene>
<reference evidence="1" key="1">
    <citation type="submission" date="2021-02" db="EMBL/GenBank/DDBJ databases">
        <title>Infant gut strain persistence is associated with maternal origin, phylogeny, and functional potential including surface adhesion and iron acquisition.</title>
        <authorList>
            <person name="Lou Y.C."/>
        </authorList>
    </citation>
    <scope>NUCLEOTIDE SEQUENCE</scope>
    <source>
        <strain evidence="1">L3_108_000G1_dasL3_108_000G1_metabat.metabat.11</strain>
    </source>
</reference>
<organism evidence="1 2">
    <name type="scientific">Thomasclavelia spiroformis</name>
    <dbReference type="NCBI Taxonomy" id="29348"/>
    <lineage>
        <taxon>Bacteria</taxon>
        <taxon>Bacillati</taxon>
        <taxon>Bacillota</taxon>
        <taxon>Erysipelotrichia</taxon>
        <taxon>Erysipelotrichales</taxon>
        <taxon>Coprobacillaceae</taxon>
        <taxon>Thomasclavelia</taxon>
    </lineage>
</organism>
<evidence type="ECO:0000313" key="1">
    <source>
        <dbReference type="EMBL" id="MBS5588429.1"/>
    </source>
</evidence>
<sequence length="65" mass="7766">MESKKEYPKRYMTIKELVPFGFTVYELNKYVQIHGFPAYKPPGKTSTWKIDTSKLDSWLMRRFGT</sequence>
<dbReference type="Proteomes" id="UP000751224">
    <property type="component" value="Unassembled WGS sequence"/>
</dbReference>
<name>A0A943I6L4_9FIRM</name>
<dbReference type="RefSeq" id="WP_303887230.1">
    <property type="nucleotide sequence ID" value="NZ_JAGZCC010000032.1"/>
</dbReference>
<accession>A0A943I6L4</accession>
<evidence type="ECO:0000313" key="2">
    <source>
        <dbReference type="Proteomes" id="UP000751224"/>
    </source>
</evidence>
<protein>
    <submittedName>
        <fullName evidence="1">Uncharacterized protein</fullName>
    </submittedName>
</protein>
<proteinExistence type="predicted"/>
<comment type="caution">
    <text evidence="1">The sequence shown here is derived from an EMBL/GenBank/DDBJ whole genome shotgun (WGS) entry which is preliminary data.</text>
</comment>
<dbReference type="AlphaFoldDB" id="A0A943I6L4"/>
<dbReference type="EMBL" id="JAGZCC010000032">
    <property type="protein sequence ID" value="MBS5588429.1"/>
    <property type="molecule type" value="Genomic_DNA"/>
</dbReference>